<dbReference type="OrthoDB" id="9974175at2"/>
<protein>
    <submittedName>
        <fullName evidence="2">Uncharacterized protein</fullName>
    </submittedName>
</protein>
<gene>
    <name evidence="2" type="ORF">GRI43_07395</name>
</gene>
<organism evidence="2 3">
    <name type="scientific">Pontixanthobacter luteolus</name>
    <dbReference type="NCBI Taxonomy" id="295089"/>
    <lineage>
        <taxon>Bacteria</taxon>
        <taxon>Pseudomonadati</taxon>
        <taxon>Pseudomonadota</taxon>
        <taxon>Alphaproteobacteria</taxon>
        <taxon>Sphingomonadales</taxon>
        <taxon>Erythrobacteraceae</taxon>
        <taxon>Pontixanthobacter</taxon>
    </lineage>
</organism>
<sequence length="46" mass="5170">MSKDTKSDQVQAKSWSKPQVKSITPLKRTMGGAVRRTIEDAFYNPS</sequence>
<proteinExistence type="predicted"/>
<dbReference type="EMBL" id="WTYP01000001">
    <property type="protein sequence ID" value="MXP47213.1"/>
    <property type="molecule type" value="Genomic_DNA"/>
</dbReference>
<feature type="region of interest" description="Disordered" evidence="1">
    <location>
        <begin position="1"/>
        <end position="31"/>
    </location>
</feature>
<evidence type="ECO:0000313" key="3">
    <source>
        <dbReference type="Proteomes" id="UP000471435"/>
    </source>
</evidence>
<evidence type="ECO:0000313" key="2">
    <source>
        <dbReference type="EMBL" id="MXP47213.1"/>
    </source>
</evidence>
<accession>A0A6I4UZX9</accession>
<comment type="caution">
    <text evidence="2">The sequence shown here is derived from an EMBL/GenBank/DDBJ whole genome shotgun (WGS) entry which is preliminary data.</text>
</comment>
<dbReference type="AlphaFoldDB" id="A0A6I4UZX9"/>
<dbReference type="Proteomes" id="UP000471435">
    <property type="component" value="Unassembled WGS sequence"/>
</dbReference>
<name>A0A6I4UZX9_9SPHN</name>
<dbReference type="RefSeq" id="WP_160730360.1">
    <property type="nucleotide sequence ID" value="NZ_WTYP01000001.1"/>
</dbReference>
<reference evidence="2 3" key="1">
    <citation type="submission" date="2019-12" db="EMBL/GenBank/DDBJ databases">
        <title>Genomic-based taxomic classification of the family Erythrobacteraceae.</title>
        <authorList>
            <person name="Xu L."/>
        </authorList>
    </citation>
    <scope>NUCLEOTIDE SEQUENCE [LARGE SCALE GENOMIC DNA]</scope>
    <source>
        <strain evidence="2 3">SW-109</strain>
    </source>
</reference>
<feature type="compositionally biased region" description="Polar residues" evidence="1">
    <location>
        <begin position="8"/>
        <end position="22"/>
    </location>
</feature>
<keyword evidence="3" id="KW-1185">Reference proteome</keyword>
<evidence type="ECO:0000256" key="1">
    <source>
        <dbReference type="SAM" id="MobiDB-lite"/>
    </source>
</evidence>